<evidence type="ECO:0000313" key="1">
    <source>
        <dbReference type="EMBL" id="VUX41093.1"/>
    </source>
</evidence>
<sequence length="124" mass="13517">MKRRRKRLMVIISVATVCVAGAGTVGYFKVAHTKPAQKTAAKTQSAEAKKGNLSKTIVGTGNLDLAENALTELLMERFEQDEDAFSIVDQSEIMEVMSGVTNTMSLMIRTNRGFLSGNPHIDKV</sequence>
<name>A0A564WAW3_9FIRM</name>
<dbReference type="RefSeq" id="WP_144096024.1">
    <property type="nucleotide sequence ID" value="NZ_CABHMX010000078.1"/>
</dbReference>
<dbReference type="Proteomes" id="UP000408482">
    <property type="component" value="Unassembled WGS sequence"/>
</dbReference>
<organism evidence="1 2">
    <name type="scientific">Blautia luti</name>
    <dbReference type="NCBI Taxonomy" id="89014"/>
    <lineage>
        <taxon>Bacteria</taxon>
        <taxon>Bacillati</taxon>
        <taxon>Bacillota</taxon>
        <taxon>Clostridia</taxon>
        <taxon>Lachnospirales</taxon>
        <taxon>Lachnospiraceae</taxon>
        <taxon>Blautia</taxon>
    </lineage>
</organism>
<keyword evidence="2" id="KW-1185">Reference proteome</keyword>
<accession>A0A564WAW3</accession>
<protein>
    <submittedName>
        <fullName evidence="1">Uncharacterized protein</fullName>
    </submittedName>
</protein>
<reference evidence="1 2" key="1">
    <citation type="submission" date="2019-07" db="EMBL/GenBank/DDBJ databases">
        <authorList>
            <person name="Hibberd C M."/>
            <person name="Gehrig L. J."/>
            <person name="Chang H.-W."/>
            <person name="Venkatesh S."/>
        </authorList>
    </citation>
    <scope>NUCLEOTIDE SEQUENCE [LARGE SCALE GENOMIC DNA]</scope>
    <source>
        <strain evidence="1">Blautia_luti_SSTS_Bg7063</strain>
    </source>
</reference>
<proteinExistence type="predicted"/>
<dbReference type="AlphaFoldDB" id="A0A564WAW3"/>
<gene>
    <name evidence="1" type="ORF">RSSSTS7063_01704</name>
</gene>
<evidence type="ECO:0000313" key="2">
    <source>
        <dbReference type="Proteomes" id="UP000408482"/>
    </source>
</evidence>
<dbReference type="EMBL" id="CABHNW010000187">
    <property type="protein sequence ID" value="VUX41093.1"/>
    <property type="molecule type" value="Genomic_DNA"/>
</dbReference>